<gene>
    <name evidence="2" type="ORF">ILUMI_25314</name>
</gene>
<dbReference type="PANTHER" id="PTHR47326:SF1">
    <property type="entry name" value="HTH PSQ-TYPE DOMAIN-CONTAINING PROTEIN"/>
    <property type="match status" value="1"/>
</dbReference>
<dbReference type="Gene3D" id="3.30.420.10">
    <property type="entry name" value="Ribonuclease H-like superfamily/Ribonuclease H"/>
    <property type="match status" value="1"/>
</dbReference>
<dbReference type="EMBL" id="VTPC01090898">
    <property type="protein sequence ID" value="KAF2880859.1"/>
    <property type="molecule type" value="Genomic_DNA"/>
</dbReference>
<organism evidence="2 3">
    <name type="scientific">Ignelater luminosus</name>
    <name type="common">Cucubano</name>
    <name type="synonym">Pyrophorus luminosus</name>
    <dbReference type="NCBI Taxonomy" id="2038154"/>
    <lineage>
        <taxon>Eukaryota</taxon>
        <taxon>Metazoa</taxon>
        <taxon>Ecdysozoa</taxon>
        <taxon>Arthropoda</taxon>
        <taxon>Hexapoda</taxon>
        <taxon>Insecta</taxon>
        <taxon>Pterygota</taxon>
        <taxon>Neoptera</taxon>
        <taxon>Endopterygota</taxon>
        <taxon>Coleoptera</taxon>
        <taxon>Polyphaga</taxon>
        <taxon>Elateriformia</taxon>
        <taxon>Elateroidea</taxon>
        <taxon>Elateridae</taxon>
        <taxon>Agrypninae</taxon>
        <taxon>Pyrophorini</taxon>
        <taxon>Ignelater</taxon>
    </lineage>
</organism>
<dbReference type="OrthoDB" id="6770723at2759"/>
<feature type="compositionally biased region" description="Polar residues" evidence="1">
    <location>
        <begin position="87"/>
        <end position="99"/>
    </location>
</feature>
<feature type="region of interest" description="Disordered" evidence="1">
    <location>
        <begin position="1"/>
        <end position="30"/>
    </location>
</feature>
<dbReference type="InterPro" id="IPR036397">
    <property type="entry name" value="RNaseH_sf"/>
</dbReference>
<keyword evidence="3" id="KW-1185">Reference proteome</keyword>
<accession>A0A8K0G057</accession>
<dbReference type="PANTHER" id="PTHR47326">
    <property type="entry name" value="TRANSPOSABLE ELEMENT TC3 TRANSPOSASE-LIKE PROTEIN"/>
    <property type="match status" value="1"/>
</dbReference>
<sequence length="208" mass="24036">MHMNSHTATSRTVTPLSHTSDEYAPDNSRSSREVAAEFNLRHFQRVPISHGKTAAVNAIFNETVSVIKIHQNGQHRRIHRHPEDNGSKSSKSTHQQGSSDDNKRLDYCYWAHGNFFNDRNFLKKILFTDEAAFTTNGVVSPQNCRYWDRDKPSRVINCKDQYFQKVNVWCGILGDRIIGPVFFNNSLNAERLVNFFDGEFWNAICDRR</sequence>
<comment type="caution">
    <text evidence="2">The sequence shown here is derived from an EMBL/GenBank/DDBJ whole genome shotgun (WGS) entry which is preliminary data.</text>
</comment>
<name>A0A8K0G057_IGNLU</name>
<dbReference type="Proteomes" id="UP000801492">
    <property type="component" value="Unassembled WGS sequence"/>
</dbReference>
<feature type="non-terminal residue" evidence="2">
    <location>
        <position position="1"/>
    </location>
</feature>
<dbReference type="AlphaFoldDB" id="A0A8K0G057"/>
<feature type="compositionally biased region" description="Polar residues" evidence="1">
    <location>
        <begin position="1"/>
        <end position="18"/>
    </location>
</feature>
<dbReference type="GO" id="GO:0003676">
    <property type="term" value="F:nucleic acid binding"/>
    <property type="evidence" value="ECO:0007669"/>
    <property type="project" value="InterPro"/>
</dbReference>
<reference evidence="2" key="1">
    <citation type="submission" date="2019-08" db="EMBL/GenBank/DDBJ databases">
        <title>The genome of the North American firefly Photinus pyralis.</title>
        <authorList>
            <consortium name="Photinus pyralis genome working group"/>
            <person name="Fallon T.R."/>
            <person name="Sander Lower S.E."/>
            <person name="Weng J.-K."/>
        </authorList>
    </citation>
    <scope>NUCLEOTIDE SEQUENCE</scope>
    <source>
        <strain evidence="2">TRF0915ILg1</strain>
        <tissue evidence="2">Whole body</tissue>
    </source>
</reference>
<protein>
    <recommendedName>
        <fullName evidence="4">Transposase</fullName>
    </recommendedName>
</protein>
<evidence type="ECO:0008006" key="4">
    <source>
        <dbReference type="Google" id="ProtNLM"/>
    </source>
</evidence>
<evidence type="ECO:0000313" key="3">
    <source>
        <dbReference type="Proteomes" id="UP000801492"/>
    </source>
</evidence>
<evidence type="ECO:0000313" key="2">
    <source>
        <dbReference type="EMBL" id="KAF2880859.1"/>
    </source>
</evidence>
<feature type="region of interest" description="Disordered" evidence="1">
    <location>
        <begin position="71"/>
        <end position="101"/>
    </location>
</feature>
<proteinExistence type="predicted"/>
<evidence type="ECO:0000256" key="1">
    <source>
        <dbReference type="SAM" id="MobiDB-lite"/>
    </source>
</evidence>